<dbReference type="InterPro" id="IPR013783">
    <property type="entry name" value="Ig-like_fold"/>
</dbReference>
<dbReference type="RefSeq" id="WP_093209294.1">
    <property type="nucleotide sequence ID" value="NZ_FNGS01000016.1"/>
</dbReference>
<dbReference type="EMBL" id="FNGS01000016">
    <property type="protein sequence ID" value="SDN11624.1"/>
    <property type="molecule type" value="Genomic_DNA"/>
</dbReference>
<dbReference type="STRING" id="563176.SAMN04488090_5018"/>
<dbReference type="InterPro" id="IPR011467">
    <property type="entry name" value="DUF1573"/>
</dbReference>
<keyword evidence="2" id="KW-1185">Reference proteome</keyword>
<name>A0A1G9YR43_9BACT</name>
<dbReference type="Gene3D" id="2.60.40.10">
    <property type="entry name" value="Immunoglobulins"/>
    <property type="match status" value="1"/>
</dbReference>
<reference evidence="1 2" key="1">
    <citation type="submission" date="2016-10" db="EMBL/GenBank/DDBJ databases">
        <authorList>
            <person name="de Groot N.N."/>
        </authorList>
    </citation>
    <scope>NUCLEOTIDE SEQUENCE [LARGE SCALE GENOMIC DNA]</scope>
    <source>
        <strain evidence="1 2">DSM 21668</strain>
    </source>
</reference>
<evidence type="ECO:0000313" key="1">
    <source>
        <dbReference type="EMBL" id="SDN11624.1"/>
    </source>
</evidence>
<dbReference type="Proteomes" id="UP000198901">
    <property type="component" value="Unassembled WGS sequence"/>
</dbReference>
<sequence length="139" mass="14574">MKQAFLLCAAALLCLTACENKQGSSGDKADPTKFPVLKFDQAEADLGKVTEGDTLVHRFAFRNTGNAPLVIQSANASCGCTVPTVPTEPIAPGDTSSILVRFNSKNKVGANTKTVTVTANTKPETTTVSFRVEVQAAAK</sequence>
<evidence type="ECO:0000313" key="2">
    <source>
        <dbReference type="Proteomes" id="UP000198901"/>
    </source>
</evidence>
<evidence type="ECO:0008006" key="3">
    <source>
        <dbReference type="Google" id="ProtNLM"/>
    </source>
</evidence>
<organism evidence="1 2">
    <name type="scientific">Siphonobacter aquaeclarae</name>
    <dbReference type="NCBI Taxonomy" id="563176"/>
    <lineage>
        <taxon>Bacteria</taxon>
        <taxon>Pseudomonadati</taxon>
        <taxon>Bacteroidota</taxon>
        <taxon>Cytophagia</taxon>
        <taxon>Cytophagales</taxon>
        <taxon>Cytophagaceae</taxon>
        <taxon>Siphonobacter</taxon>
    </lineage>
</organism>
<dbReference type="PANTHER" id="PTHR37833">
    <property type="entry name" value="LIPOPROTEIN-RELATED"/>
    <property type="match status" value="1"/>
</dbReference>
<dbReference type="Pfam" id="PF07610">
    <property type="entry name" value="DUF1573"/>
    <property type="match status" value="1"/>
</dbReference>
<dbReference type="OrthoDB" id="826619at2"/>
<protein>
    <recommendedName>
        <fullName evidence="3">DUF1573 domain-containing protein</fullName>
    </recommendedName>
</protein>
<dbReference type="PANTHER" id="PTHR37833:SF1">
    <property type="entry name" value="SIGNAL PEPTIDE PROTEIN"/>
    <property type="match status" value="1"/>
</dbReference>
<dbReference type="AlphaFoldDB" id="A0A1G9YR43"/>
<gene>
    <name evidence="1" type="ORF">SAMN04488090_5018</name>
</gene>
<proteinExistence type="predicted"/>
<accession>A0A1G9YR43</accession>